<dbReference type="EMBL" id="LIAE01008549">
    <property type="protein sequence ID" value="PAV73692.1"/>
    <property type="molecule type" value="Genomic_DNA"/>
</dbReference>
<dbReference type="Proteomes" id="UP000218231">
    <property type="component" value="Unassembled WGS sequence"/>
</dbReference>
<dbReference type="GO" id="GO:0005509">
    <property type="term" value="F:calcium ion binding"/>
    <property type="evidence" value="ECO:0007669"/>
    <property type="project" value="InterPro"/>
</dbReference>
<dbReference type="InterPro" id="IPR002048">
    <property type="entry name" value="EF_hand_dom"/>
</dbReference>
<evidence type="ECO:0000313" key="6">
    <source>
        <dbReference type="Proteomes" id="UP000218231"/>
    </source>
</evidence>
<feature type="domain" description="EF-hand" evidence="4">
    <location>
        <begin position="63"/>
        <end position="98"/>
    </location>
</feature>
<feature type="domain" description="EF-hand" evidence="4">
    <location>
        <begin position="27"/>
        <end position="62"/>
    </location>
</feature>
<dbReference type="Gene3D" id="1.10.238.10">
    <property type="entry name" value="EF-hand"/>
    <property type="match status" value="2"/>
</dbReference>
<dbReference type="CDD" id="cd00051">
    <property type="entry name" value="EFh"/>
    <property type="match status" value="1"/>
</dbReference>
<keyword evidence="2" id="KW-0106">Calcium</keyword>
<dbReference type="InterPro" id="IPR018247">
    <property type="entry name" value="EF_Hand_1_Ca_BS"/>
</dbReference>
<keyword evidence="1" id="KW-0677">Repeat</keyword>
<evidence type="ECO:0000313" key="5">
    <source>
        <dbReference type="EMBL" id="PAV73692.1"/>
    </source>
</evidence>
<dbReference type="InterPro" id="IPR011992">
    <property type="entry name" value="EF-hand-dom_pair"/>
</dbReference>
<sequence>MYKNKASASSSAAQADDSKNGHAIAKSKVEEYRQAFALFDANKDGFITIDELEKAMKRFGKRISRLELSLIMHHADNDQNGVLTFDEFANILDGRQEMPKFTYSQLREQFDMFDRDHDGFIEKDEMMQCVAELALTASFPLPVVEQLFREADVDGDGKISFEEFVLAVN</sequence>
<gene>
    <name evidence="5" type="ORF">WR25_07750</name>
</gene>
<dbReference type="GO" id="GO:0072686">
    <property type="term" value="C:mitotic spindle"/>
    <property type="evidence" value="ECO:0007669"/>
    <property type="project" value="UniProtKB-ARBA"/>
</dbReference>
<feature type="region of interest" description="Disordered" evidence="3">
    <location>
        <begin position="1"/>
        <end position="20"/>
    </location>
</feature>
<name>A0A2A2KIK9_9BILA</name>
<evidence type="ECO:0000256" key="2">
    <source>
        <dbReference type="ARBA" id="ARBA00022837"/>
    </source>
</evidence>
<dbReference type="Pfam" id="PF13499">
    <property type="entry name" value="EF-hand_7"/>
    <property type="match status" value="2"/>
</dbReference>
<feature type="compositionally biased region" description="Low complexity" evidence="3">
    <location>
        <begin position="1"/>
        <end position="15"/>
    </location>
</feature>
<dbReference type="STRING" id="2018661.A0A2A2KIK9"/>
<comment type="caution">
    <text evidence="5">The sequence shown here is derived from an EMBL/GenBank/DDBJ whole genome shotgun (WGS) entry which is preliminary data.</text>
</comment>
<dbReference type="FunFam" id="1.10.238.10:FF:000527">
    <property type="entry name" value="Calmodulin-3"/>
    <property type="match status" value="1"/>
</dbReference>
<dbReference type="PROSITE" id="PS00018">
    <property type="entry name" value="EF_HAND_1"/>
    <property type="match status" value="4"/>
</dbReference>
<reference evidence="5 6" key="1">
    <citation type="journal article" date="2017" name="Curr. Biol.">
        <title>Genome architecture and evolution of a unichromosomal asexual nematode.</title>
        <authorList>
            <person name="Fradin H."/>
            <person name="Zegar C."/>
            <person name="Gutwein M."/>
            <person name="Lucas J."/>
            <person name="Kovtun M."/>
            <person name="Corcoran D."/>
            <person name="Baugh L.R."/>
            <person name="Kiontke K."/>
            <person name="Gunsalus K."/>
            <person name="Fitch D.H."/>
            <person name="Piano F."/>
        </authorList>
    </citation>
    <scope>NUCLEOTIDE SEQUENCE [LARGE SCALE GENOMIC DNA]</scope>
    <source>
        <strain evidence="5">PF1309</strain>
    </source>
</reference>
<dbReference type="SUPFAM" id="SSF47473">
    <property type="entry name" value="EF-hand"/>
    <property type="match status" value="1"/>
</dbReference>
<evidence type="ECO:0000256" key="3">
    <source>
        <dbReference type="SAM" id="MobiDB-lite"/>
    </source>
</evidence>
<dbReference type="PANTHER" id="PTHR46311">
    <property type="entry name" value="CALCIUM-BINDING PROTEIN 8-RELATED"/>
    <property type="match status" value="1"/>
</dbReference>
<dbReference type="GO" id="GO:0032588">
    <property type="term" value="C:trans-Golgi network membrane"/>
    <property type="evidence" value="ECO:0007669"/>
    <property type="project" value="TreeGrafter"/>
</dbReference>
<dbReference type="InterPro" id="IPR051111">
    <property type="entry name" value="Ca-binding_regulatory"/>
</dbReference>
<dbReference type="AlphaFoldDB" id="A0A2A2KIK9"/>
<dbReference type="PRINTS" id="PR01697">
    <property type="entry name" value="PARVALBUMIN"/>
</dbReference>
<dbReference type="OrthoDB" id="26525at2759"/>
<feature type="domain" description="EF-hand" evidence="4">
    <location>
        <begin position="101"/>
        <end position="136"/>
    </location>
</feature>
<evidence type="ECO:0000259" key="4">
    <source>
        <dbReference type="PROSITE" id="PS50222"/>
    </source>
</evidence>
<evidence type="ECO:0000256" key="1">
    <source>
        <dbReference type="ARBA" id="ARBA00022737"/>
    </source>
</evidence>
<dbReference type="PANTHER" id="PTHR46311:SF5">
    <property type="entry name" value="EF-HAND DOMAIN-CONTAINING PROTEIN"/>
    <property type="match status" value="1"/>
</dbReference>
<feature type="domain" description="EF-hand" evidence="4">
    <location>
        <begin position="139"/>
        <end position="169"/>
    </location>
</feature>
<protein>
    <recommendedName>
        <fullName evidence="4">EF-hand domain-containing protein</fullName>
    </recommendedName>
</protein>
<organism evidence="5 6">
    <name type="scientific">Diploscapter pachys</name>
    <dbReference type="NCBI Taxonomy" id="2018661"/>
    <lineage>
        <taxon>Eukaryota</taxon>
        <taxon>Metazoa</taxon>
        <taxon>Ecdysozoa</taxon>
        <taxon>Nematoda</taxon>
        <taxon>Chromadorea</taxon>
        <taxon>Rhabditida</taxon>
        <taxon>Rhabditina</taxon>
        <taxon>Rhabditomorpha</taxon>
        <taxon>Rhabditoidea</taxon>
        <taxon>Rhabditidae</taxon>
        <taxon>Diploscapter</taxon>
    </lineage>
</organism>
<dbReference type="PROSITE" id="PS50222">
    <property type="entry name" value="EF_HAND_2"/>
    <property type="match status" value="4"/>
</dbReference>
<keyword evidence="6" id="KW-1185">Reference proteome</keyword>
<dbReference type="SMART" id="SM00054">
    <property type="entry name" value="EFh"/>
    <property type="match status" value="4"/>
</dbReference>
<accession>A0A2A2KIK9</accession>
<proteinExistence type="predicted"/>